<comment type="cofactor">
    <cofactor evidence="1 11">
        <name>Zn(2+)</name>
        <dbReference type="ChEBI" id="CHEBI:29105"/>
    </cofactor>
</comment>
<dbReference type="InterPro" id="IPR008915">
    <property type="entry name" value="Peptidase_M50"/>
</dbReference>
<comment type="subcellular location">
    <subcellularLocation>
        <location evidence="2">Membrane</location>
        <topology evidence="2">Multi-pass membrane protein</topology>
    </subcellularLocation>
</comment>
<gene>
    <name evidence="13" type="ORF">A2Y67_00550</name>
</gene>
<dbReference type="PANTHER" id="PTHR42837">
    <property type="entry name" value="REGULATOR OF SIGMA-E PROTEASE RSEP"/>
    <property type="match status" value="1"/>
</dbReference>
<feature type="transmembrane region" description="Helical" evidence="11">
    <location>
        <begin position="284"/>
        <end position="317"/>
    </location>
</feature>
<dbReference type="NCBIfam" id="TIGR00054">
    <property type="entry name" value="RIP metalloprotease RseP"/>
    <property type="match status" value="1"/>
</dbReference>
<dbReference type="InterPro" id="IPR036034">
    <property type="entry name" value="PDZ_sf"/>
</dbReference>
<evidence type="ECO:0000256" key="5">
    <source>
        <dbReference type="ARBA" id="ARBA00022692"/>
    </source>
</evidence>
<dbReference type="Gene3D" id="2.30.42.10">
    <property type="match status" value="1"/>
</dbReference>
<dbReference type="Proteomes" id="UP000176260">
    <property type="component" value="Unassembled WGS sequence"/>
</dbReference>
<dbReference type="InterPro" id="IPR001478">
    <property type="entry name" value="PDZ"/>
</dbReference>
<evidence type="ECO:0000313" key="13">
    <source>
        <dbReference type="EMBL" id="OGY41281.1"/>
    </source>
</evidence>
<evidence type="ECO:0000313" key="14">
    <source>
        <dbReference type="Proteomes" id="UP000176260"/>
    </source>
</evidence>
<evidence type="ECO:0000256" key="2">
    <source>
        <dbReference type="ARBA" id="ARBA00004141"/>
    </source>
</evidence>
<sequence>MITTVLIFLIVLAIVVLVHELGHFVTAKKLGMKIYEFGIGFPPRIWSKKGKDDVIYSINAIPLGGFVNLREAEEESDDPRSFVNRKPWQRALVITAGVAMNFLLCIGLLSIGFMLGLPQPVDQAALDAGNVKDYKIQVVSVLEDKPAQTAGIEIGDILLSVDDHEIKSVPDLISYTSAKIGEKAVYKIKRNNETLDKEVEIVEIEKGKGGIGVGLMETGIISYPVHIAVYKAVMLTGSFTKEIIFAFADILKNLIFAKPIGVQVSGPVGIAVLTGQVARLGFIYLLQFTALLSLNLAIINFMPFPAFDGGHLLFILIEKIRRKPVNKRIEGIIHMIGFSLLMILIIIVTFQDILRYSDFFSNLFSNLI</sequence>
<dbReference type="GO" id="GO:0046872">
    <property type="term" value="F:metal ion binding"/>
    <property type="evidence" value="ECO:0007669"/>
    <property type="project" value="UniProtKB-KW"/>
</dbReference>
<evidence type="ECO:0000256" key="10">
    <source>
        <dbReference type="ARBA" id="ARBA00023136"/>
    </source>
</evidence>
<evidence type="ECO:0000256" key="7">
    <source>
        <dbReference type="ARBA" id="ARBA00022833"/>
    </source>
</evidence>
<organism evidence="13 14">
    <name type="scientific">Candidatus Buchananbacteria bacterium RBG_13_39_9</name>
    <dbReference type="NCBI Taxonomy" id="1797531"/>
    <lineage>
        <taxon>Bacteria</taxon>
        <taxon>Candidatus Buchananiibacteriota</taxon>
    </lineage>
</organism>
<dbReference type="InterPro" id="IPR004387">
    <property type="entry name" value="Pept_M50_Zn"/>
</dbReference>
<comment type="caution">
    <text evidence="13">The sequence shown here is derived from an EMBL/GenBank/DDBJ whole genome shotgun (WGS) entry which is preliminary data.</text>
</comment>
<keyword evidence="5 11" id="KW-0812">Transmembrane</keyword>
<keyword evidence="11" id="KW-0479">Metal-binding</keyword>
<protein>
    <recommendedName>
        <fullName evidence="11">Zinc metalloprotease</fullName>
        <ecNumber evidence="11">3.4.24.-</ecNumber>
    </recommendedName>
</protein>
<feature type="transmembrane region" description="Helical" evidence="11">
    <location>
        <begin position="329"/>
        <end position="350"/>
    </location>
</feature>
<comment type="similarity">
    <text evidence="3 11">Belongs to the peptidase M50B family.</text>
</comment>
<feature type="transmembrane region" description="Helical" evidence="11">
    <location>
        <begin position="6"/>
        <end position="25"/>
    </location>
</feature>
<keyword evidence="6 11" id="KW-0378">Hydrolase</keyword>
<evidence type="ECO:0000256" key="11">
    <source>
        <dbReference type="RuleBase" id="RU362031"/>
    </source>
</evidence>
<evidence type="ECO:0000256" key="1">
    <source>
        <dbReference type="ARBA" id="ARBA00001947"/>
    </source>
</evidence>
<evidence type="ECO:0000259" key="12">
    <source>
        <dbReference type="SMART" id="SM00228"/>
    </source>
</evidence>
<dbReference type="Pfam" id="PF02163">
    <property type="entry name" value="Peptidase_M50"/>
    <property type="match status" value="1"/>
</dbReference>
<evidence type="ECO:0000256" key="6">
    <source>
        <dbReference type="ARBA" id="ARBA00022801"/>
    </source>
</evidence>
<dbReference type="EC" id="3.4.24.-" evidence="11"/>
<feature type="domain" description="PDZ" evidence="12">
    <location>
        <begin position="109"/>
        <end position="192"/>
    </location>
</feature>
<keyword evidence="8 11" id="KW-1133">Transmembrane helix</keyword>
<accession>A0A1G1XMU4</accession>
<evidence type="ECO:0000256" key="3">
    <source>
        <dbReference type="ARBA" id="ARBA00007931"/>
    </source>
</evidence>
<evidence type="ECO:0000256" key="8">
    <source>
        <dbReference type="ARBA" id="ARBA00022989"/>
    </source>
</evidence>
<dbReference type="CDD" id="cd06163">
    <property type="entry name" value="S2P-M50_PDZ_RseP-like"/>
    <property type="match status" value="1"/>
</dbReference>
<keyword evidence="7 11" id="KW-0862">Zinc</keyword>
<dbReference type="GO" id="GO:0004222">
    <property type="term" value="F:metalloendopeptidase activity"/>
    <property type="evidence" value="ECO:0007669"/>
    <property type="project" value="InterPro"/>
</dbReference>
<feature type="transmembrane region" description="Helical" evidence="11">
    <location>
        <begin position="91"/>
        <end position="117"/>
    </location>
</feature>
<keyword evidence="10 11" id="KW-0472">Membrane</keyword>
<dbReference type="GO" id="GO:0016020">
    <property type="term" value="C:membrane"/>
    <property type="evidence" value="ECO:0007669"/>
    <property type="project" value="UniProtKB-SubCell"/>
</dbReference>
<dbReference type="GO" id="GO:0006508">
    <property type="term" value="P:proteolysis"/>
    <property type="evidence" value="ECO:0007669"/>
    <property type="project" value="UniProtKB-KW"/>
</dbReference>
<name>A0A1G1XMU4_9BACT</name>
<dbReference type="AlphaFoldDB" id="A0A1G1XMU4"/>
<reference evidence="13 14" key="1">
    <citation type="journal article" date="2016" name="Nat. Commun.">
        <title>Thousands of microbial genomes shed light on interconnected biogeochemical processes in an aquifer system.</title>
        <authorList>
            <person name="Anantharaman K."/>
            <person name="Brown C.T."/>
            <person name="Hug L.A."/>
            <person name="Sharon I."/>
            <person name="Castelle C.J."/>
            <person name="Probst A.J."/>
            <person name="Thomas B.C."/>
            <person name="Singh A."/>
            <person name="Wilkins M.J."/>
            <person name="Karaoz U."/>
            <person name="Brodie E.L."/>
            <person name="Williams K.H."/>
            <person name="Hubbard S.S."/>
            <person name="Banfield J.F."/>
        </authorList>
    </citation>
    <scope>NUCLEOTIDE SEQUENCE [LARGE SCALE GENOMIC DNA]</scope>
</reference>
<keyword evidence="4 13" id="KW-0645">Protease</keyword>
<dbReference type="EMBL" id="MHIA01000031">
    <property type="protein sequence ID" value="OGY41281.1"/>
    <property type="molecule type" value="Genomic_DNA"/>
</dbReference>
<dbReference type="Pfam" id="PF17820">
    <property type="entry name" value="PDZ_6"/>
    <property type="match status" value="1"/>
</dbReference>
<dbReference type="SMART" id="SM00228">
    <property type="entry name" value="PDZ"/>
    <property type="match status" value="1"/>
</dbReference>
<keyword evidence="9 11" id="KW-0482">Metalloprotease</keyword>
<dbReference type="InterPro" id="IPR041489">
    <property type="entry name" value="PDZ_6"/>
</dbReference>
<proteinExistence type="inferred from homology"/>
<dbReference type="PANTHER" id="PTHR42837:SF2">
    <property type="entry name" value="MEMBRANE METALLOPROTEASE ARASP2, CHLOROPLASTIC-RELATED"/>
    <property type="match status" value="1"/>
</dbReference>
<evidence type="ECO:0000256" key="4">
    <source>
        <dbReference type="ARBA" id="ARBA00022670"/>
    </source>
</evidence>
<dbReference type="SUPFAM" id="SSF50156">
    <property type="entry name" value="PDZ domain-like"/>
    <property type="match status" value="1"/>
</dbReference>
<evidence type="ECO:0000256" key="9">
    <source>
        <dbReference type="ARBA" id="ARBA00023049"/>
    </source>
</evidence>